<comment type="similarity">
    <text evidence="4 10">Belongs to the glycosyl hydrolase 13 family. GlgB subfamily.</text>
</comment>
<dbReference type="InterPro" id="IPR004193">
    <property type="entry name" value="Glyco_hydro_13_N"/>
</dbReference>
<evidence type="ECO:0000256" key="3">
    <source>
        <dbReference type="ARBA" id="ARBA00004964"/>
    </source>
</evidence>
<protein>
    <recommendedName>
        <fullName evidence="10">1,4-alpha-glucan branching enzyme GlgB</fullName>
        <ecNumber evidence="10">2.4.1.18</ecNumber>
    </recommendedName>
    <alternativeName>
        <fullName evidence="10">1,4-alpha-D-glucan:1,4-alpha-D-glucan 6-glucosyl-transferase</fullName>
    </alternativeName>
    <alternativeName>
        <fullName evidence="10">Alpha-(1-&gt;4)-glucan branching enzyme</fullName>
    </alternativeName>
    <alternativeName>
        <fullName evidence="10">Glycogen branching enzyme</fullName>
        <shortName evidence="10">BE</shortName>
    </alternativeName>
</protein>
<dbReference type="InterPro" id="IPR013783">
    <property type="entry name" value="Ig-like_fold"/>
</dbReference>
<organism evidence="12 13">
    <name type="scientific">Anaeroselena agilis</name>
    <dbReference type="NCBI Taxonomy" id="3063788"/>
    <lineage>
        <taxon>Bacteria</taxon>
        <taxon>Bacillati</taxon>
        <taxon>Bacillota</taxon>
        <taxon>Negativicutes</taxon>
        <taxon>Acetonemataceae</taxon>
        <taxon>Anaeroselena</taxon>
    </lineage>
</organism>
<feature type="domain" description="Glycosyl hydrolase family 13 catalytic" evidence="11">
    <location>
        <begin position="152"/>
        <end position="506"/>
    </location>
</feature>
<keyword evidence="5 10" id="KW-0321">Glycogen metabolism</keyword>
<evidence type="ECO:0000256" key="7">
    <source>
        <dbReference type="ARBA" id="ARBA00022679"/>
    </source>
</evidence>
<feature type="active site" description="Proton donor" evidence="10">
    <location>
        <position position="363"/>
    </location>
</feature>
<evidence type="ECO:0000256" key="1">
    <source>
        <dbReference type="ARBA" id="ARBA00000826"/>
    </source>
</evidence>
<dbReference type="SUPFAM" id="SSF51445">
    <property type="entry name" value="(Trans)glycosidases"/>
    <property type="match status" value="1"/>
</dbReference>
<dbReference type="SUPFAM" id="SSF51011">
    <property type="entry name" value="Glycosyl hydrolase domain"/>
    <property type="match status" value="1"/>
</dbReference>
<keyword evidence="6 10" id="KW-0328">Glycosyltransferase</keyword>
<dbReference type="SMART" id="SM00642">
    <property type="entry name" value="Aamy"/>
    <property type="match status" value="1"/>
</dbReference>
<evidence type="ECO:0000256" key="10">
    <source>
        <dbReference type="HAMAP-Rule" id="MF_00685"/>
    </source>
</evidence>
<evidence type="ECO:0000256" key="8">
    <source>
        <dbReference type="ARBA" id="ARBA00023056"/>
    </source>
</evidence>
<dbReference type="InterPro" id="IPR006407">
    <property type="entry name" value="GlgB"/>
</dbReference>
<dbReference type="GO" id="GO:0016798">
    <property type="term" value="F:hydrolase activity, acting on glycosyl bonds"/>
    <property type="evidence" value="ECO:0007669"/>
    <property type="project" value="UniProtKB-KW"/>
</dbReference>
<keyword evidence="8 10" id="KW-0320">Glycogen biosynthesis</keyword>
<dbReference type="Pfam" id="PF02806">
    <property type="entry name" value="Alpha-amylase_C"/>
    <property type="match status" value="1"/>
</dbReference>
<dbReference type="InterPro" id="IPR014756">
    <property type="entry name" value="Ig_E-set"/>
</dbReference>
<dbReference type="Pfam" id="PF02922">
    <property type="entry name" value="CBM_48"/>
    <property type="match status" value="1"/>
</dbReference>
<dbReference type="RefSeq" id="WP_413781543.1">
    <property type="nucleotide sequence ID" value="NZ_JAUOZS010000001.1"/>
</dbReference>
<name>A0ABU3P4L1_9FIRM</name>
<keyword evidence="9 10" id="KW-0119">Carbohydrate metabolism</keyword>
<keyword evidence="7 10" id="KW-0808">Transferase</keyword>
<keyword evidence="12" id="KW-0326">Glycosidase</keyword>
<keyword evidence="13" id="KW-1185">Reference proteome</keyword>
<dbReference type="EC" id="2.4.1.18" evidence="10"/>
<dbReference type="NCBIfam" id="TIGR01515">
    <property type="entry name" value="branching_enzym"/>
    <property type="match status" value="1"/>
</dbReference>
<evidence type="ECO:0000256" key="9">
    <source>
        <dbReference type="ARBA" id="ARBA00023277"/>
    </source>
</evidence>
<keyword evidence="12" id="KW-0378">Hydrolase</keyword>
<comment type="pathway">
    <text evidence="3 10">Glycan biosynthesis; glycogen biosynthesis.</text>
</comment>
<dbReference type="GO" id="GO:0003844">
    <property type="term" value="F:1,4-alpha-glucan branching enzyme activity"/>
    <property type="evidence" value="ECO:0007669"/>
    <property type="project" value="UniProtKB-EC"/>
</dbReference>
<dbReference type="EMBL" id="JAUOZS010000001">
    <property type="protein sequence ID" value="MDT8903081.1"/>
    <property type="molecule type" value="Genomic_DNA"/>
</dbReference>
<dbReference type="HAMAP" id="MF_00685">
    <property type="entry name" value="GlgB"/>
    <property type="match status" value="1"/>
</dbReference>
<dbReference type="Gene3D" id="3.20.20.80">
    <property type="entry name" value="Glycosidases"/>
    <property type="match status" value="1"/>
</dbReference>
<gene>
    <name evidence="10 12" type="primary">glgB</name>
    <name evidence="12" type="ORF">Q4T40_17745</name>
</gene>
<comment type="subunit">
    <text evidence="10">Monomer.</text>
</comment>
<feature type="active site" description="Nucleophile" evidence="10">
    <location>
        <position position="309"/>
    </location>
</feature>
<comment type="catalytic activity">
    <reaction evidence="1 10">
        <text>Transfers a segment of a (1-&gt;4)-alpha-D-glucan chain to a primary hydroxy group in a similar glucan chain.</text>
        <dbReference type="EC" id="2.4.1.18"/>
    </reaction>
</comment>
<dbReference type="CDD" id="cd11322">
    <property type="entry name" value="AmyAc_Glg_BE"/>
    <property type="match status" value="1"/>
</dbReference>
<dbReference type="Pfam" id="PF00128">
    <property type="entry name" value="Alpha-amylase"/>
    <property type="match status" value="1"/>
</dbReference>
<dbReference type="InterPro" id="IPR044143">
    <property type="entry name" value="GlgB_N_E_set_prok"/>
</dbReference>
<dbReference type="InterPro" id="IPR013780">
    <property type="entry name" value="Glyco_hydro_b"/>
</dbReference>
<dbReference type="CDD" id="cd02855">
    <property type="entry name" value="E_set_GBE_prok_N"/>
    <property type="match status" value="1"/>
</dbReference>
<dbReference type="PIRSF" id="PIRSF000463">
    <property type="entry name" value="GlgB"/>
    <property type="match status" value="1"/>
</dbReference>
<comment type="caution">
    <text evidence="12">The sequence shown here is derived from an EMBL/GenBank/DDBJ whole genome shotgun (WGS) entry which is preliminary data.</text>
</comment>
<evidence type="ECO:0000256" key="6">
    <source>
        <dbReference type="ARBA" id="ARBA00022676"/>
    </source>
</evidence>
<dbReference type="PANTHER" id="PTHR43651">
    <property type="entry name" value="1,4-ALPHA-GLUCAN-BRANCHING ENZYME"/>
    <property type="match status" value="1"/>
</dbReference>
<dbReference type="InterPro" id="IPR006047">
    <property type="entry name" value="GH13_cat_dom"/>
</dbReference>
<dbReference type="InterPro" id="IPR037439">
    <property type="entry name" value="Branching_enzy"/>
</dbReference>
<comment type="function">
    <text evidence="2 10">Catalyzes the formation of the alpha-1,6-glucosidic linkages in glycogen by scission of a 1,4-alpha-linked oligosaccharide from growing alpha-1,4-glucan chains and the subsequent attachment of the oligosaccharide to the alpha-1,6 position.</text>
</comment>
<dbReference type="SUPFAM" id="SSF81296">
    <property type="entry name" value="E set domains"/>
    <property type="match status" value="1"/>
</dbReference>
<evidence type="ECO:0000313" key="13">
    <source>
        <dbReference type="Proteomes" id="UP001254848"/>
    </source>
</evidence>
<dbReference type="PANTHER" id="PTHR43651:SF3">
    <property type="entry name" value="1,4-ALPHA-GLUCAN-BRANCHING ENZYME"/>
    <property type="match status" value="1"/>
</dbReference>
<sequence length="633" mass="73046">MSNLKAISGYDRYLFHEGRHFRSYRMLGAQQGERAGVKGVRFAVWAPNAREVMVVGDFNGWSGEDKMRRLKSSGIWELFVPGLEPGALYKYQIVSAAGDVREKADPYAFWAEVRPLSASRVFGLDGYRWGDSQWQGGERLTGGVNKPMAIYEVHLGSWRRKTDGSFYSYRELADELSDYAADMGFTHLELLPVAEHPFDASWGYQATGYYAPTSRYGSPDDFKYFVDRCHQKGLGVILDWVPGHFCKDDHGLRMFDGSPLFESGWPARAENQGWGTLNFDFGKPEVWSFLISNAMYWFDIFHIDGLRVDAVANMIYLDYGRQEGGEWLPNEHGGRENLDAIAFLKKLNEAVHYYYPRALVIAEESTAWPLVSRPVYLGGLGFDYKWNMGWMNDTLRYVSLDPIHRQWEHRLLTFSLLYAFSENFLLPLSHDEVVHGKKSLLDKMPGDYWQKFANLRAFFGYFMAHPGKKLLFMGGEFGQFSEWYEGRGLDWLLLEYELHSKLHGFTRELVRFYRDDSCLWENDDNWRGFEWIDCHDSRQSVISFLRRADNDEHTVVVTNFTPVVRHGYRIGVPEAGSYREVLNSDRAEFGGSGVTNDELRAEPQAWHSQPFSVVLTVPPLATVYIKREAMREE</sequence>
<dbReference type="InterPro" id="IPR017853">
    <property type="entry name" value="GH"/>
</dbReference>
<evidence type="ECO:0000256" key="5">
    <source>
        <dbReference type="ARBA" id="ARBA00022600"/>
    </source>
</evidence>
<proteinExistence type="inferred from homology"/>
<evidence type="ECO:0000256" key="4">
    <source>
        <dbReference type="ARBA" id="ARBA00009000"/>
    </source>
</evidence>
<evidence type="ECO:0000256" key="2">
    <source>
        <dbReference type="ARBA" id="ARBA00002953"/>
    </source>
</evidence>
<evidence type="ECO:0000259" key="11">
    <source>
        <dbReference type="SMART" id="SM00642"/>
    </source>
</evidence>
<dbReference type="InterPro" id="IPR006048">
    <property type="entry name" value="A-amylase/branching_C"/>
</dbReference>
<dbReference type="NCBIfam" id="NF008967">
    <property type="entry name" value="PRK12313.1"/>
    <property type="match status" value="1"/>
</dbReference>
<accession>A0ABU3P4L1</accession>
<dbReference type="Gene3D" id="2.60.40.10">
    <property type="entry name" value="Immunoglobulins"/>
    <property type="match status" value="1"/>
</dbReference>
<dbReference type="NCBIfam" id="NF003811">
    <property type="entry name" value="PRK05402.1"/>
    <property type="match status" value="1"/>
</dbReference>
<dbReference type="Proteomes" id="UP001254848">
    <property type="component" value="Unassembled WGS sequence"/>
</dbReference>
<evidence type="ECO:0000313" key="12">
    <source>
        <dbReference type="EMBL" id="MDT8903081.1"/>
    </source>
</evidence>
<dbReference type="Gene3D" id="2.60.40.1180">
    <property type="entry name" value="Golgi alpha-mannosidase II"/>
    <property type="match status" value="1"/>
</dbReference>
<reference evidence="12 13" key="1">
    <citation type="submission" date="2023-07" db="EMBL/GenBank/DDBJ databases">
        <title>The novel representative of Negativicutes class, Anaeroselena agilis gen. nov. sp. nov.</title>
        <authorList>
            <person name="Prokofeva M.I."/>
            <person name="Elcheninov A.G."/>
            <person name="Klyukina A."/>
            <person name="Kublanov I.V."/>
            <person name="Frolov E.N."/>
            <person name="Podosokorskaya O.A."/>
        </authorList>
    </citation>
    <scope>NUCLEOTIDE SEQUENCE [LARGE SCALE GENOMIC DNA]</scope>
    <source>
        <strain evidence="12 13">4137-cl</strain>
    </source>
</reference>